<evidence type="ECO:0000313" key="3">
    <source>
        <dbReference type="Proteomes" id="UP000008043"/>
    </source>
</evidence>
<dbReference type="CDD" id="cd00161">
    <property type="entry name" value="beta-trefoil_Ricin-like"/>
    <property type="match status" value="1"/>
</dbReference>
<evidence type="ECO:0000259" key="1">
    <source>
        <dbReference type="SMART" id="SM00458"/>
    </source>
</evidence>
<dbReference type="Gene3D" id="2.80.10.50">
    <property type="match status" value="3"/>
</dbReference>
<dbReference type="EMBL" id="HE971709">
    <property type="protein sequence ID" value="CCK24705.1"/>
    <property type="molecule type" value="Genomic_DNA"/>
</dbReference>
<dbReference type="AlphaFoldDB" id="K4QV53"/>
<feature type="domain" description="Ricin B lectin" evidence="1">
    <location>
        <begin position="53"/>
        <end position="204"/>
    </location>
</feature>
<organism evidence="2 3">
    <name type="scientific">Streptomyces davaonensis (strain DSM 101723 / JCM 4913 / KCC S-0913 / 768)</name>
    <dbReference type="NCBI Taxonomy" id="1214101"/>
    <lineage>
        <taxon>Bacteria</taxon>
        <taxon>Bacillati</taxon>
        <taxon>Actinomycetota</taxon>
        <taxon>Actinomycetes</taxon>
        <taxon>Kitasatosporales</taxon>
        <taxon>Streptomycetaceae</taxon>
        <taxon>Streptomyces</taxon>
    </lineage>
</organism>
<protein>
    <recommendedName>
        <fullName evidence="1">Ricin B lectin domain-containing protein</fullName>
    </recommendedName>
</protein>
<keyword evidence="3" id="KW-1185">Reference proteome</keyword>
<reference evidence="2 3" key="1">
    <citation type="journal article" date="2012" name="J. Bacteriol.">
        <title>Genome sequence of the bacterium Streptomyces davawensis JCM 4913 and heterologous production of the unique antibiotic roseoflavin.</title>
        <authorList>
            <person name="Jankowitsch F."/>
            <person name="Schwarz J."/>
            <person name="Ruckert C."/>
            <person name="Gust B."/>
            <person name="Szczepanowski R."/>
            <person name="Blom J."/>
            <person name="Pelzer S."/>
            <person name="Kalinowski J."/>
            <person name="Mack M."/>
        </authorList>
    </citation>
    <scope>NUCLEOTIDE SEQUENCE [LARGE SCALE GENOMIC DNA]</scope>
    <source>
        <strain evidence="3">DSM 101723 / JCM 4913 / KCC S-0913 / 768</strain>
    </source>
</reference>
<evidence type="ECO:0000313" key="2">
    <source>
        <dbReference type="EMBL" id="CCK24705.1"/>
    </source>
</evidence>
<dbReference type="eggNOG" id="COG3507">
    <property type="taxonomic scope" value="Bacteria"/>
</dbReference>
<dbReference type="InterPro" id="IPR035992">
    <property type="entry name" value="Ricin_B-like_lectins"/>
</dbReference>
<gene>
    <name evidence="2" type="ORF">BN159_0326</name>
</gene>
<dbReference type="HOGENOM" id="CLU_095794_2_0_11"/>
<dbReference type="InterPro" id="IPR000772">
    <property type="entry name" value="Ricin_B_lectin"/>
</dbReference>
<dbReference type="Pfam" id="PF14200">
    <property type="entry name" value="RicinB_lectin_2"/>
    <property type="match status" value="2"/>
</dbReference>
<sequence>MVGMHPTERNPKEIIMASNTVRRMARAAAVFGAALTSAFWGFTGPAHAVPVPDAAYFQVRPLHSDKCLDVAHISFEHGADVLQADCWNGWNQQWRLEQLPGTWYFQIKPRHSGKCLDVAYMSKDHGANVIQGDCWGGWNQAWGFFEDHYGIPQQVTRPEVGKYYQIRARHSGKCLDVAYASRAHGADVIQGDCWNGANQLWRFVPAP</sequence>
<accession>K4QV53</accession>
<dbReference type="PROSITE" id="PS50231">
    <property type="entry name" value="RICIN_B_LECTIN"/>
    <property type="match status" value="1"/>
</dbReference>
<dbReference type="SMART" id="SM00458">
    <property type="entry name" value="RICIN"/>
    <property type="match status" value="1"/>
</dbReference>
<dbReference type="Proteomes" id="UP000008043">
    <property type="component" value="Chromosome"/>
</dbReference>
<name>K4QV53_STRDJ</name>
<dbReference type="KEGG" id="sdv:BN159_0326"/>
<proteinExistence type="predicted"/>
<dbReference type="SUPFAM" id="SSF50370">
    <property type="entry name" value="Ricin B-like lectins"/>
    <property type="match status" value="1"/>
</dbReference>
<dbReference type="STRING" id="1214101.BN159_0326"/>
<dbReference type="PATRIC" id="fig|1214101.3.peg.325"/>